<feature type="chain" id="PRO_5005222807" description="Secreted protein" evidence="2">
    <location>
        <begin position="17"/>
        <end position="103"/>
    </location>
</feature>
<sequence length="103" mass="11381">MLSFLSCTGGLAWLLAVPVELLSTGKESRRDERGRPAGFVELLSTGALVAAGRSSEIEEKMRKKKGGEERDAGDRRGKEERGSPVGWSERRGRDKRLCSFWKG</sequence>
<evidence type="ECO:0000256" key="1">
    <source>
        <dbReference type="SAM" id="MobiDB-lite"/>
    </source>
</evidence>
<feature type="region of interest" description="Disordered" evidence="1">
    <location>
        <begin position="53"/>
        <end position="92"/>
    </location>
</feature>
<dbReference type="EMBL" id="HACM01001734">
    <property type="protein sequence ID" value="CRZ02176.1"/>
    <property type="molecule type" value="Transcribed_RNA"/>
</dbReference>
<evidence type="ECO:0000313" key="3">
    <source>
        <dbReference type="EMBL" id="CRZ02176.1"/>
    </source>
</evidence>
<name>A0A0H5QLE1_9EUKA</name>
<organism evidence="3">
    <name type="scientific">Spongospora subterranea</name>
    <dbReference type="NCBI Taxonomy" id="70186"/>
    <lineage>
        <taxon>Eukaryota</taxon>
        <taxon>Sar</taxon>
        <taxon>Rhizaria</taxon>
        <taxon>Endomyxa</taxon>
        <taxon>Phytomyxea</taxon>
        <taxon>Plasmodiophorida</taxon>
        <taxon>Plasmodiophoridae</taxon>
        <taxon>Spongospora</taxon>
    </lineage>
</organism>
<proteinExistence type="predicted"/>
<accession>A0A0H5QLE1</accession>
<reference evidence="3" key="1">
    <citation type="submission" date="2015-04" db="EMBL/GenBank/DDBJ databases">
        <title>The genome sequence of the plant pathogenic Rhizarian Plasmodiophora brassicae reveals insights in its biotrophic life cycle and the origin of chitin synthesis.</title>
        <authorList>
            <person name="Schwelm A."/>
            <person name="Fogelqvist J."/>
            <person name="Knaust A."/>
            <person name="Julke S."/>
            <person name="Lilja T."/>
            <person name="Dhandapani V."/>
            <person name="Bonilla-Rosso G."/>
            <person name="Karlsson M."/>
            <person name="Shevchenko A."/>
            <person name="Choi S.R."/>
            <person name="Kim H.G."/>
            <person name="Park J.Y."/>
            <person name="Lim Y.P."/>
            <person name="Ludwig-Muller J."/>
            <person name="Dixelius C."/>
        </authorList>
    </citation>
    <scope>NUCLEOTIDE SEQUENCE</scope>
    <source>
        <tissue evidence="3">Potato root galls</tissue>
    </source>
</reference>
<protein>
    <recommendedName>
        <fullName evidence="4">Secreted protein</fullName>
    </recommendedName>
</protein>
<evidence type="ECO:0000256" key="2">
    <source>
        <dbReference type="SAM" id="SignalP"/>
    </source>
</evidence>
<keyword evidence="2" id="KW-0732">Signal</keyword>
<feature type="signal peptide" evidence="2">
    <location>
        <begin position="1"/>
        <end position="16"/>
    </location>
</feature>
<evidence type="ECO:0008006" key="4">
    <source>
        <dbReference type="Google" id="ProtNLM"/>
    </source>
</evidence>
<feature type="compositionally biased region" description="Basic and acidic residues" evidence="1">
    <location>
        <begin position="55"/>
        <end position="92"/>
    </location>
</feature>
<dbReference type="AlphaFoldDB" id="A0A0H5QLE1"/>